<keyword evidence="8" id="KW-1185">Reference proteome</keyword>
<evidence type="ECO:0000313" key="8">
    <source>
        <dbReference type="Proteomes" id="UP000694580"/>
    </source>
</evidence>
<dbReference type="Ensembl" id="ENSDCDT00010035089.1">
    <property type="protein sequence ID" value="ENSDCDP00010028337.1"/>
    <property type="gene ID" value="ENSDCDG00010017981.1"/>
</dbReference>
<dbReference type="GO" id="GO:0005813">
    <property type="term" value="C:centrosome"/>
    <property type="evidence" value="ECO:0007669"/>
    <property type="project" value="TreeGrafter"/>
</dbReference>
<keyword evidence="4" id="KW-0159">Chromosome partition</keyword>
<gene>
    <name evidence="7" type="primary">ESPL1</name>
</gene>
<accession>A0AAY4C5R0</accession>
<feature type="domain" description="Peptidase C50" evidence="6">
    <location>
        <begin position="1906"/>
        <end position="2001"/>
    </location>
</feature>
<evidence type="ECO:0000256" key="1">
    <source>
        <dbReference type="ARBA" id="ARBA00000451"/>
    </source>
</evidence>
<proteinExistence type="predicted"/>
<dbReference type="PROSITE" id="PS51700">
    <property type="entry name" value="SEPARIN"/>
    <property type="match status" value="1"/>
</dbReference>
<dbReference type="PANTHER" id="PTHR12792:SF0">
    <property type="entry name" value="SEPARIN"/>
    <property type="match status" value="1"/>
</dbReference>
<evidence type="ECO:0000259" key="6">
    <source>
        <dbReference type="PROSITE" id="PS51700"/>
    </source>
</evidence>
<evidence type="ECO:0000256" key="3">
    <source>
        <dbReference type="ARBA" id="ARBA00022801"/>
    </source>
</evidence>
<feature type="compositionally biased region" description="Polar residues" evidence="5">
    <location>
        <begin position="1331"/>
        <end position="1342"/>
    </location>
</feature>
<sequence length="2081" mass="230472">TRMRCLKVEEYLRRLSDLEETDVLYGQLEKYVAEGLGPHGRTLCDRVVRACHQRLADVPPTPDHMSRLVSLVELAVQGYDRSGERPSRPLYLEKIALHILQRLEGLGRRGDCSRLGELLFRRLLSAEPGDYQGLLRNCFAVLWNRLGKVESPAGGAHQALRWRLEALRFCLMEATASPGMLPRVCVFFEETLTRFETECSTVTLEDATALLRDLEAVVLRPLWPHGGCAAPLVACCVKVCKLLSKAGLWDQAAQFAADGMKRVRELASHLLPVMELCKWAVRLHCALASGKLEADAEDCYKRCTEGLWKMHPAAGDSVILAAVEVCQLVMLAMEVALDSLDGERLQHSVAFLKQHHKYLQKQEVSLFPLFSACFPSPPTTLRVLSLDSVVQWATPRLILEMFFLPLSLYLLCSVFEIKSVVYELVCRQQYKAAMPLVDLLTSELKSGQTALPVEKVNRVFLLVVKCARKAGLMERALQLLIDWLYVLGDKVLEYCQEPVTLWVRTKAEAAKAGLEDLRLRTLREGFVLLGSEPCEDVVIRLLQAECLAYRQLPCDSAQERFNILCDLLSICHEDSAHKQNRAHILCEMAQVVCFQDFSQQIDCLPVDFTHEAISLLEMEPDVPENRDKLIDDLATASLWLFICNLESGLQEAILMEKRLKGIQKKQVDEFCDAPPTNDLDHEDRRSEQDSNLLYEGLCFNLSQHTKRIAPLQRALSLWESLLNDVKVPTVRDPKQTAYSLGLMAALYTLMGKPIQAVKSYRLAADLYICLGDAKSCASSMCYSGRLLLELGCLNQAQAILQQAEQCLTSDSGLDGVSLNKMMTKLLRAEVCYYTGQVEQGVCSVCEVLCETGRKCSKSWYLLRVQALQIAASFLSLDTHTLPPHLRQHLTQQGLMTPDSTLYEGLKVLCSLVVRLFGSGHYGAAPPSSEPNTRFADQGECVFKWQLLSEVCACAQQLVCVRSTTGSTNEAKVQCLEALKLSAKLQSFSICSELLVCKAELELLKGMTEVCVLDLQQVQHLLELPTEFPENEVYSQVHIKPRKAGPSRLPCVGLSPVGEDLTDDSNVLLGQRALHATLNHSEKCQGSSPPLKKQQKLSLSCLTHPVPCSCGVCSDVTLGRVAARWALAQACVTLSPSHAQLNYQACLRRCQSLLLTLQSCLSTPASPATLRSLQARALHCQAQSMLTQQPHMHPGLWDVLEQGLTVTEGQQLAELLGHKAGLMALKGMACCLFLATKSKVSPENLFSVAWAWNPPTASTRTAVKKSCSEETSLLNPGPDEDSHTLNPVPKIAVSAPLRSSVFKTPRLTSKPRPKAVPMATPTNLRVFDFSSEDQSVTATPQPKSSKRGGKSKAVAKGTFQVFEDQGPQQKTPAAPAAPRRPKLSRFKMNFSDDSDSEVAPPTEVEVKTCVLDKSHIPASVKRRTTARPRPNTALSDDELGLSSKPCPRRGRSKKDSASKGVGKVALMDEPEKLRMVREDDEQSADISFEQLLLSESETVSVQDGALDSPDAVCEILRRELGADRRRDLPSVTRKEPQIPVAQYSLQPDLSLDSALSLLRSSWLLLQHFPPPSLYSRLCSLMAQLLGHQDPDTTAFLHTESLGVTSRHHMIRHLANQLRKLKKEADVATSLSALSLSDSHLPNDYLHSLEEIFSFSNLQPDQFPHMHTTHFRQQIKNLPAGVTVCVLSSVGVCPGSIDTILLSRLERDATPITMRIPTSHLQVQCIEKLKSVLGQQKERFGISEKSEWWEARRSLDKHMQVRMEMCLGVWRCLLLPLTSDPELSVQMKKLGPILSESCLTPDMLKVVLSSAPHLSKSDLTSLVNGAITLKDECLELLQDAVTKLHNRMKPQGHTVLVLDKYLQKLPWENISCLKSCSVTRMPSLHSVLGHTHLQQVDRGCVLARGIDSKQVFYLLNPDNNLPDTEERFRDWFCGEKPWQGVCGSTPDTDQLKEAVMTKDLYIYIGHGAGVRYLDTARLLKGGVRAAALLFGCSSVALSTEGTGEGSGIVLTYLTAGCPLVLGNLWDVTDRDIDRFTAALLRSWLSAGRGSSLLEHLPSSRNATRLPHIIGAAPVAYGLPVCLR</sequence>
<comment type="catalytic activity">
    <reaction evidence="1">
        <text>All bonds known to be hydrolyzed by this endopeptidase have arginine in P1 and an acidic residue in P4. P6 is often occupied by an acidic residue or by a hydroxy-amino-acid residue, the phosphorylation of which enhances cleavage.</text>
        <dbReference type="EC" id="3.4.22.49"/>
    </reaction>
</comment>
<reference evidence="7" key="1">
    <citation type="submission" date="2025-08" db="UniProtKB">
        <authorList>
            <consortium name="Ensembl"/>
        </authorList>
    </citation>
    <scope>IDENTIFICATION</scope>
</reference>
<reference evidence="7" key="2">
    <citation type="submission" date="2025-09" db="UniProtKB">
        <authorList>
            <consortium name="Ensembl"/>
        </authorList>
    </citation>
    <scope>IDENTIFICATION</scope>
</reference>
<organism evidence="7 8">
    <name type="scientific">Denticeps clupeoides</name>
    <name type="common">denticle herring</name>
    <dbReference type="NCBI Taxonomy" id="299321"/>
    <lineage>
        <taxon>Eukaryota</taxon>
        <taxon>Metazoa</taxon>
        <taxon>Chordata</taxon>
        <taxon>Craniata</taxon>
        <taxon>Vertebrata</taxon>
        <taxon>Euteleostomi</taxon>
        <taxon>Actinopterygii</taxon>
        <taxon>Neopterygii</taxon>
        <taxon>Teleostei</taxon>
        <taxon>Clupei</taxon>
        <taxon>Clupeiformes</taxon>
        <taxon>Denticipitoidei</taxon>
        <taxon>Denticipitidae</taxon>
        <taxon>Denticeps</taxon>
    </lineage>
</organism>
<dbReference type="GO" id="GO:0072686">
    <property type="term" value="C:mitotic spindle"/>
    <property type="evidence" value="ECO:0007669"/>
    <property type="project" value="TreeGrafter"/>
</dbReference>
<dbReference type="InterPro" id="IPR030397">
    <property type="entry name" value="SEPARIN_core_dom"/>
</dbReference>
<dbReference type="GO" id="GO:0006508">
    <property type="term" value="P:proteolysis"/>
    <property type="evidence" value="ECO:0007669"/>
    <property type="project" value="InterPro"/>
</dbReference>
<dbReference type="Gene3D" id="1.25.40.10">
    <property type="entry name" value="Tetratricopeptide repeat domain"/>
    <property type="match status" value="1"/>
</dbReference>
<evidence type="ECO:0000313" key="7">
    <source>
        <dbReference type="Ensembl" id="ENSDCDP00010028337.1"/>
    </source>
</evidence>
<dbReference type="InterPro" id="IPR005314">
    <property type="entry name" value="Peptidase_C50"/>
</dbReference>
<feature type="region of interest" description="Disordered" evidence="5">
    <location>
        <begin position="1418"/>
        <end position="1461"/>
    </location>
</feature>
<evidence type="ECO:0000256" key="5">
    <source>
        <dbReference type="SAM" id="MobiDB-lite"/>
    </source>
</evidence>
<dbReference type="PANTHER" id="PTHR12792">
    <property type="entry name" value="EXTRA SPINDLE POLES 1-RELATED"/>
    <property type="match status" value="1"/>
</dbReference>
<dbReference type="SUPFAM" id="SSF48452">
    <property type="entry name" value="TPR-like"/>
    <property type="match status" value="1"/>
</dbReference>
<dbReference type="GeneTree" id="ENSGT00390000004990"/>
<dbReference type="Pfam" id="PF03568">
    <property type="entry name" value="Separin_C"/>
    <property type="match status" value="1"/>
</dbReference>
<dbReference type="GO" id="GO:0005737">
    <property type="term" value="C:cytoplasm"/>
    <property type="evidence" value="ECO:0007669"/>
    <property type="project" value="TreeGrafter"/>
</dbReference>
<protein>
    <recommendedName>
        <fullName evidence="2">separase</fullName>
        <ecNumber evidence="2">3.4.22.49</ecNumber>
    </recommendedName>
</protein>
<keyword evidence="3" id="KW-0378">Hydrolase</keyword>
<feature type="region of interest" description="Disordered" evidence="5">
    <location>
        <begin position="1325"/>
        <end position="1381"/>
    </location>
</feature>
<dbReference type="Proteomes" id="UP000694580">
    <property type="component" value="Unplaced"/>
</dbReference>
<dbReference type="GO" id="GO:0004197">
    <property type="term" value="F:cysteine-type endopeptidase activity"/>
    <property type="evidence" value="ECO:0007669"/>
    <property type="project" value="InterPro"/>
</dbReference>
<evidence type="ECO:0000256" key="2">
    <source>
        <dbReference type="ARBA" id="ARBA00012489"/>
    </source>
</evidence>
<dbReference type="GO" id="GO:0051307">
    <property type="term" value="P:meiotic chromosome separation"/>
    <property type="evidence" value="ECO:0007669"/>
    <property type="project" value="TreeGrafter"/>
</dbReference>
<dbReference type="InterPro" id="IPR011990">
    <property type="entry name" value="TPR-like_helical_dom_sf"/>
</dbReference>
<evidence type="ECO:0000256" key="4">
    <source>
        <dbReference type="ARBA" id="ARBA00022829"/>
    </source>
</evidence>
<dbReference type="EC" id="3.4.22.49" evidence="2"/>
<dbReference type="GO" id="GO:0005634">
    <property type="term" value="C:nucleus"/>
    <property type="evidence" value="ECO:0007669"/>
    <property type="project" value="InterPro"/>
</dbReference>
<name>A0AAY4C5R0_9TELE</name>